<dbReference type="Pfam" id="PF00561">
    <property type="entry name" value="Abhydrolase_1"/>
    <property type="match status" value="1"/>
</dbReference>
<dbReference type="GO" id="GO:0016787">
    <property type="term" value="F:hydrolase activity"/>
    <property type="evidence" value="ECO:0007669"/>
    <property type="project" value="UniProtKB-KW"/>
</dbReference>
<reference evidence="3 4" key="1">
    <citation type="journal article" date="2019" name="Int. J. Syst. Evol. Microbiol.">
        <title>The Global Catalogue of Microorganisms (GCM) 10K type strain sequencing project: providing services to taxonomists for standard genome sequencing and annotation.</title>
        <authorList>
            <consortium name="The Broad Institute Genomics Platform"/>
            <consortium name="The Broad Institute Genome Sequencing Center for Infectious Disease"/>
            <person name="Wu L."/>
            <person name="Ma J."/>
        </authorList>
    </citation>
    <scope>NUCLEOTIDE SEQUENCE [LARGE SCALE GENOMIC DNA]</scope>
    <source>
        <strain evidence="3 4">JCM 10671</strain>
    </source>
</reference>
<dbReference type="PANTHER" id="PTHR43329">
    <property type="entry name" value="EPOXIDE HYDROLASE"/>
    <property type="match status" value="1"/>
</dbReference>
<keyword evidence="1 3" id="KW-0378">Hydrolase</keyword>
<sequence>MNPERLRVSANGLAFEVLVWGRPDDPLVLCLHGFPDTPWTWRELGPYLAARGRRVVAPFLRGYAPTDLAPDDDYSAPAIAQDVLALHAALGGDTRAALVGHDWGAVVTYAVTQAAPATFARYVTLAVPPTAAVIAPFRRRATLTIGLGQLRRSWYTAFNQLPGIAERSLDRLIPKLWRDWSPGFAGRGDAETALTALQRPENRRAALRYYRDNLRPGAIRTGIAPLGAPLLYLHGVDDGCMRVELLPLAEPHLPPGSRAVAVDDAGHFLQLEKPEVVNGLIGRWIAERDPNGQR</sequence>
<dbReference type="PRINTS" id="PR00412">
    <property type="entry name" value="EPOXHYDRLASE"/>
</dbReference>
<protein>
    <submittedName>
        <fullName evidence="3">Alpha/beta fold hydrolase</fullName>
    </submittedName>
</protein>
<organism evidence="3 4">
    <name type="scientific">Sporichthya brevicatena</name>
    <dbReference type="NCBI Taxonomy" id="171442"/>
    <lineage>
        <taxon>Bacteria</taxon>
        <taxon>Bacillati</taxon>
        <taxon>Actinomycetota</taxon>
        <taxon>Actinomycetes</taxon>
        <taxon>Sporichthyales</taxon>
        <taxon>Sporichthyaceae</taxon>
        <taxon>Sporichthya</taxon>
    </lineage>
</organism>
<dbReference type="EMBL" id="BAAAHE010000036">
    <property type="protein sequence ID" value="GAA0629667.1"/>
    <property type="molecule type" value="Genomic_DNA"/>
</dbReference>
<name>A0ABN1H5Q9_9ACTN</name>
<evidence type="ECO:0000313" key="3">
    <source>
        <dbReference type="EMBL" id="GAA0629667.1"/>
    </source>
</evidence>
<dbReference type="SUPFAM" id="SSF53474">
    <property type="entry name" value="alpha/beta-Hydrolases"/>
    <property type="match status" value="1"/>
</dbReference>
<dbReference type="InterPro" id="IPR000073">
    <property type="entry name" value="AB_hydrolase_1"/>
</dbReference>
<evidence type="ECO:0000313" key="4">
    <source>
        <dbReference type="Proteomes" id="UP001500957"/>
    </source>
</evidence>
<comment type="caution">
    <text evidence="3">The sequence shown here is derived from an EMBL/GenBank/DDBJ whole genome shotgun (WGS) entry which is preliminary data.</text>
</comment>
<dbReference type="RefSeq" id="WP_344607414.1">
    <property type="nucleotide sequence ID" value="NZ_BAAAHE010000036.1"/>
</dbReference>
<dbReference type="Gene3D" id="3.40.50.1820">
    <property type="entry name" value="alpha/beta hydrolase"/>
    <property type="match status" value="1"/>
</dbReference>
<gene>
    <name evidence="3" type="ORF">GCM10009547_36670</name>
</gene>
<dbReference type="InterPro" id="IPR029058">
    <property type="entry name" value="AB_hydrolase_fold"/>
</dbReference>
<dbReference type="InterPro" id="IPR000639">
    <property type="entry name" value="Epox_hydrolase-like"/>
</dbReference>
<evidence type="ECO:0000256" key="1">
    <source>
        <dbReference type="ARBA" id="ARBA00022801"/>
    </source>
</evidence>
<evidence type="ECO:0000259" key="2">
    <source>
        <dbReference type="Pfam" id="PF00561"/>
    </source>
</evidence>
<feature type="domain" description="AB hydrolase-1" evidence="2">
    <location>
        <begin position="26"/>
        <end position="274"/>
    </location>
</feature>
<accession>A0ABN1H5Q9</accession>
<proteinExistence type="predicted"/>
<keyword evidence="4" id="KW-1185">Reference proteome</keyword>
<dbReference type="Proteomes" id="UP001500957">
    <property type="component" value="Unassembled WGS sequence"/>
</dbReference>